<reference evidence="1 2" key="1">
    <citation type="submission" date="2015-08" db="EMBL/GenBank/DDBJ databases">
        <title>Next Generation Sequencing and Analysis of the Genome of Puccinia sorghi L Schw, the Causal Agent of Maize Common Rust.</title>
        <authorList>
            <person name="Rochi L."/>
            <person name="Burguener G."/>
            <person name="Darino M."/>
            <person name="Turjanski A."/>
            <person name="Kreff E."/>
            <person name="Dieguez M.J."/>
            <person name="Sacco F."/>
        </authorList>
    </citation>
    <scope>NUCLEOTIDE SEQUENCE [LARGE SCALE GENOMIC DNA]</scope>
    <source>
        <strain evidence="1 2">RO10H11247</strain>
    </source>
</reference>
<dbReference type="Proteomes" id="UP000037035">
    <property type="component" value="Unassembled WGS sequence"/>
</dbReference>
<keyword evidence="2" id="KW-1185">Reference proteome</keyword>
<organism evidence="1 2">
    <name type="scientific">Puccinia sorghi</name>
    <dbReference type="NCBI Taxonomy" id="27349"/>
    <lineage>
        <taxon>Eukaryota</taxon>
        <taxon>Fungi</taxon>
        <taxon>Dikarya</taxon>
        <taxon>Basidiomycota</taxon>
        <taxon>Pucciniomycotina</taxon>
        <taxon>Pucciniomycetes</taxon>
        <taxon>Pucciniales</taxon>
        <taxon>Pucciniaceae</taxon>
        <taxon>Puccinia</taxon>
    </lineage>
</organism>
<dbReference type="OrthoDB" id="2495543at2759"/>
<sequence length="172" mass="18730">MTSASEACGAKVDGTLGKTRLGPSAYNQPPKIVQPPIQLQSQLMKTFFVGLLYLLCGLATDQVAVAQVIFLPPNLGLYYPLQYMFGTALRDFGEHMRPGELSQFIDKMDPARNLEKNVHHPLYHGGKSPEGFSAVNQAVLAENSPEVANPVHQTLTQLRKEAALHGKQTATS</sequence>
<dbReference type="AlphaFoldDB" id="A0A0L6UVU9"/>
<gene>
    <name evidence="1" type="ORF">VP01_3739g2</name>
</gene>
<protein>
    <submittedName>
        <fullName evidence="1">Uncharacterized protein</fullName>
    </submittedName>
</protein>
<dbReference type="VEuPathDB" id="FungiDB:VP01_3739g2"/>
<evidence type="ECO:0000313" key="2">
    <source>
        <dbReference type="Proteomes" id="UP000037035"/>
    </source>
</evidence>
<dbReference type="EMBL" id="LAVV01008767">
    <property type="protein sequence ID" value="KNZ51990.1"/>
    <property type="molecule type" value="Genomic_DNA"/>
</dbReference>
<proteinExistence type="predicted"/>
<name>A0A0L6UVU9_9BASI</name>
<comment type="caution">
    <text evidence="1">The sequence shown here is derived from an EMBL/GenBank/DDBJ whole genome shotgun (WGS) entry which is preliminary data.</text>
</comment>
<accession>A0A0L6UVU9</accession>
<evidence type="ECO:0000313" key="1">
    <source>
        <dbReference type="EMBL" id="KNZ51990.1"/>
    </source>
</evidence>